<evidence type="ECO:0000256" key="1">
    <source>
        <dbReference type="SAM" id="MobiDB-lite"/>
    </source>
</evidence>
<feature type="compositionally biased region" description="Basic and acidic residues" evidence="1">
    <location>
        <begin position="83"/>
        <end position="103"/>
    </location>
</feature>
<feature type="region of interest" description="Disordered" evidence="1">
    <location>
        <begin position="66"/>
        <end position="103"/>
    </location>
</feature>
<protein>
    <submittedName>
        <fullName evidence="2">Uncharacterized protein</fullName>
    </submittedName>
</protein>
<accession>M8AZW7</accession>
<dbReference type="AlphaFoldDB" id="M8AZW7"/>
<organism evidence="2">
    <name type="scientific">Aegilops tauschii</name>
    <name type="common">Tausch's goatgrass</name>
    <name type="synonym">Aegilops squarrosa</name>
    <dbReference type="NCBI Taxonomy" id="37682"/>
    <lineage>
        <taxon>Eukaryota</taxon>
        <taxon>Viridiplantae</taxon>
        <taxon>Streptophyta</taxon>
        <taxon>Embryophyta</taxon>
        <taxon>Tracheophyta</taxon>
        <taxon>Spermatophyta</taxon>
        <taxon>Magnoliopsida</taxon>
        <taxon>Liliopsida</taxon>
        <taxon>Poales</taxon>
        <taxon>Poaceae</taxon>
        <taxon>BOP clade</taxon>
        <taxon>Pooideae</taxon>
        <taxon>Triticodae</taxon>
        <taxon>Triticeae</taxon>
        <taxon>Triticinae</taxon>
        <taxon>Aegilops</taxon>
    </lineage>
</organism>
<name>M8AZW7_AEGTA</name>
<reference evidence="2" key="1">
    <citation type="submission" date="2015-06" db="UniProtKB">
        <authorList>
            <consortium name="EnsemblPlants"/>
        </authorList>
    </citation>
    <scope>IDENTIFICATION</scope>
</reference>
<sequence>MQQWGLGKRRQQQEVGEGRSNRGFEKREEQPMGSRCGGDAALVAAVMTGWLEALMVDVVVGGGAVKRMGEMDGTPTTPTWPWRRPEVEKEVGGEGDVARPEGN</sequence>
<evidence type="ECO:0000313" key="2">
    <source>
        <dbReference type="EnsemblPlants" id="EMT10057"/>
    </source>
</evidence>
<dbReference type="EnsemblPlants" id="EMT10057">
    <property type="protein sequence ID" value="EMT10057"/>
    <property type="gene ID" value="F775_32868"/>
</dbReference>
<proteinExistence type="predicted"/>
<feature type="region of interest" description="Disordered" evidence="1">
    <location>
        <begin position="1"/>
        <end position="36"/>
    </location>
</feature>
<feature type="compositionally biased region" description="Basic and acidic residues" evidence="1">
    <location>
        <begin position="16"/>
        <end position="30"/>
    </location>
</feature>